<organism evidence="2 3">
    <name type="scientific">Suillus luteus UH-Slu-Lm8-n1</name>
    <dbReference type="NCBI Taxonomy" id="930992"/>
    <lineage>
        <taxon>Eukaryota</taxon>
        <taxon>Fungi</taxon>
        <taxon>Dikarya</taxon>
        <taxon>Basidiomycota</taxon>
        <taxon>Agaricomycotina</taxon>
        <taxon>Agaricomycetes</taxon>
        <taxon>Agaricomycetidae</taxon>
        <taxon>Boletales</taxon>
        <taxon>Suillineae</taxon>
        <taxon>Suillaceae</taxon>
        <taxon>Suillus</taxon>
    </lineage>
</organism>
<dbReference type="OrthoDB" id="2646245at2759"/>
<gene>
    <name evidence="2" type="ORF">CY34DRAFT_237300</name>
</gene>
<evidence type="ECO:0000313" key="3">
    <source>
        <dbReference type="Proteomes" id="UP000054485"/>
    </source>
</evidence>
<evidence type="ECO:0000313" key="2">
    <source>
        <dbReference type="EMBL" id="KIK40990.1"/>
    </source>
</evidence>
<reference evidence="2 3" key="1">
    <citation type="submission" date="2014-04" db="EMBL/GenBank/DDBJ databases">
        <authorList>
            <consortium name="DOE Joint Genome Institute"/>
            <person name="Kuo A."/>
            <person name="Ruytinx J."/>
            <person name="Rineau F."/>
            <person name="Colpaert J."/>
            <person name="Kohler A."/>
            <person name="Nagy L.G."/>
            <person name="Floudas D."/>
            <person name="Copeland A."/>
            <person name="Barry K.W."/>
            <person name="Cichocki N."/>
            <person name="Veneault-Fourrey C."/>
            <person name="LaButti K."/>
            <person name="Lindquist E.A."/>
            <person name="Lipzen A."/>
            <person name="Lundell T."/>
            <person name="Morin E."/>
            <person name="Murat C."/>
            <person name="Sun H."/>
            <person name="Tunlid A."/>
            <person name="Henrissat B."/>
            <person name="Grigoriev I.V."/>
            <person name="Hibbett D.S."/>
            <person name="Martin F."/>
            <person name="Nordberg H.P."/>
            <person name="Cantor M.N."/>
            <person name="Hua S.X."/>
        </authorList>
    </citation>
    <scope>NUCLEOTIDE SEQUENCE [LARGE SCALE GENOMIC DNA]</scope>
    <source>
        <strain evidence="2 3">UH-Slu-Lm8-n1</strain>
    </source>
</reference>
<dbReference type="EMBL" id="KN835283">
    <property type="protein sequence ID" value="KIK40990.1"/>
    <property type="molecule type" value="Genomic_DNA"/>
</dbReference>
<name>A0A0C9ZT31_9AGAM</name>
<evidence type="ECO:0008006" key="4">
    <source>
        <dbReference type="Google" id="ProtNLM"/>
    </source>
</evidence>
<keyword evidence="3" id="KW-1185">Reference proteome</keyword>
<feature type="signal peptide" evidence="1">
    <location>
        <begin position="1"/>
        <end position="22"/>
    </location>
</feature>
<reference evidence="3" key="2">
    <citation type="submission" date="2015-01" db="EMBL/GenBank/DDBJ databases">
        <title>Evolutionary Origins and Diversification of the Mycorrhizal Mutualists.</title>
        <authorList>
            <consortium name="DOE Joint Genome Institute"/>
            <consortium name="Mycorrhizal Genomics Consortium"/>
            <person name="Kohler A."/>
            <person name="Kuo A."/>
            <person name="Nagy L.G."/>
            <person name="Floudas D."/>
            <person name="Copeland A."/>
            <person name="Barry K.W."/>
            <person name="Cichocki N."/>
            <person name="Veneault-Fourrey C."/>
            <person name="LaButti K."/>
            <person name="Lindquist E.A."/>
            <person name="Lipzen A."/>
            <person name="Lundell T."/>
            <person name="Morin E."/>
            <person name="Murat C."/>
            <person name="Riley R."/>
            <person name="Ohm R."/>
            <person name="Sun H."/>
            <person name="Tunlid A."/>
            <person name="Henrissat B."/>
            <person name="Grigoriev I.V."/>
            <person name="Hibbett D.S."/>
            <person name="Martin F."/>
        </authorList>
    </citation>
    <scope>NUCLEOTIDE SEQUENCE [LARGE SCALE GENOMIC DNA]</scope>
    <source>
        <strain evidence="3">UH-Slu-Lm8-n1</strain>
    </source>
</reference>
<sequence>MFVRAFVIFAILLLISQASVKAATNSTDCSGGTALCCAVDSSDLDDVNDEQCDSFSDPCETGYIAVCCYAIASVDYYYCNQTESG</sequence>
<protein>
    <recommendedName>
        <fullName evidence="4">Hydrophobin</fullName>
    </recommendedName>
</protein>
<dbReference type="Proteomes" id="UP000054485">
    <property type="component" value="Unassembled WGS sequence"/>
</dbReference>
<dbReference type="InParanoid" id="A0A0C9ZT31"/>
<dbReference type="HOGENOM" id="CLU_2514133_0_0_1"/>
<proteinExistence type="predicted"/>
<evidence type="ECO:0000256" key="1">
    <source>
        <dbReference type="SAM" id="SignalP"/>
    </source>
</evidence>
<keyword evidence="1" id="KW-0732">Signal</keyword>
<dbReference type="AlphaFoldDB" id="A0A0C9ZT31"/>
<feature type="chain" id="PRO_5002206933" description="Hydrophobin" evidence="1">
    <location>
        <begin position="23"/>
        <end position="85"/>
    </location>
</feature>
<accession>A0A0C9ZT31</accession>